<dbReference type="AlphaFoldDB" id="A0A7S0Q0Z5"/>
<dbReference type="PANTHER" id="PTHR12411">
    <property type="entry name" value="CYSTEINE PROTEASE FAMILY C1-RELATED"/>
    <property type="match status" value="1"/>
</dbReference>
<dbReference type="InterPro" id="IPR013128">
    <property type="entry name" value="Peptidase_C1A"/>
</dbReference>
<feature type="chain" id="PRO_5030547919" description="Peptidase C1A papain C-terminal domain-containing protein" evidence="3">
    <location>
        <begin position="16"/>
        <end position="383"/>
    </location>
</feature>
<evidence type="ECO:0000259" key="4">
    <source>
        <dbReference type="SMART" id="SM00645"/>
    </source>
</evidence>
<keyword evidence="2" id="KW-1015">Disulfide bond</keyword>
<evidence type="ECO:0000256" key="3">
    <source>
        <dbReference type="SAM" id="SignalP"/>
    </source>
</evidence>
<dbReference type="PRINTS" id="PR00705">
    <property type="entry name" value="PAPAIN"/>
</dbReference>
<comment type="similarity">
    <text evidence="1">Belongs to the peptidase C1 family.</text>
</comment>
<feature type="domain" description="Peptidase C1A papain C-terminal" evidence="4">
    <location>
        <begin position="110"/>
        <end position="356"/>
    </location>
</feature>
<gene>
    <name evidence="5" type="ORF">CPEL01642_LOCUS6209</name>
</gene>
<dbReference type="InterPro" id="IPR025661">
    <property type="entry name" value="Pept_asp_AS"/>
</dbReference>
<dbReference type="CDD" id="cd02248">
    <property type="entry name" value="Peptidase_C1A"/>
    <property type="match status" value="1"/>
</dbReference>
<feature type="signal peptide" evidence="3">
    <location>
        <begin position="1"/>
        <end position="15"/>
    </location>
</feature>
<evidence type="ECO:0000313" key="5">
    <source>
        <dbReference type="EMBL" id="CAD8602876.1"/>
    </source>
</evidence>
<reference evidence="5" key="1">
    <citation type="submission" date="2021-01" db="EMBL/GenBank/DDBJ databases">
        <authorList>
            <person name="Corre E."/>
            <person name="Pelletier E."/>
            <person name="Niang G."/>
            <person name="Scheremetjew M."/>
            <person name="Finn R."/>
            <person name="Kale V."/>
            <person name="Holt S."/>
            <person name="Cochrane G."/>
            <person name="Meng A."/>
            <person name="Brown T."/>
            <person name="Cohen L."/>
        </authorList>
    </citation>
    <scope>NUCLEOTIDE SEQUENCE</scope>
    <source>
        <strain evidence="5">PLY182g</strain>
    </source>
</reference>
<dbReference type="InterPro" id="IPR038765">
    <property type="entry name" value="Papain-like_cys_pep_sf"/>
</dbReference>
<dbReference type="InterPro" id="IPR039417">
    <property type="entry name" value="Peptidase_C1A_papain-like"/>
</dbReference>
<dbReference type="Gene3D" id="3.90.70.10">
    <property type="entry name" value="Cysteine proteinases"/>
    <property type="match status" value="1"/>
</dbReference>
<dbReference type="InterPro" id="IPR013201">
    <property type="entry name" value="Prot_inhib_I29"/>
</dbReference>
<evidence type="ECO:0000256" key="2">
    <source>
        <dbReference type="ARBA" id="ARBA00023157"/>
    </source>
</evidence>
<dbReference type="InterPro" id="IPR000169">
    <property type="entry name" value="Pept_cys_AS"/>
</dbReference>
<dbReference type="EMBL" id="HBEY01012863">
    <property type="protein sequence ID" value="CAD8602876.1"/>
    <property type="molecule type" value="Transcribed_RNA"/>
</dbReference>
<proteinExistence type="inferred from homology"/>
<dbReference type="Pfam" id="PF08246">
    <property type="entry name" value="Inhibitor_I29"/>
    <property type="match status" value="1"/>
</dbReference>
<organism evidence="5">
    <name type="scientific">Coccolithus braarudii</name>
    <dbReference type="NCBI Taxonomy" id="221442"/>
    <lineage>
        <taxon>Eukaryota</taxon>
        <taxon>Haptista</taxon>
        <taxon>Haptophyta</taxon>
        <taxon>Prymnesiophyceae</taxon>
        <taxon>Coccolithales</taxon>
        <taxon>Coccolithaceae</taxon>
        <taxon>Coccolithus</taxon>
    </lineage>
</organism>
<protein>
    <recommendedName>
        <fullName evidence="4">Peptidase C1A papain C-terminal domain-containing protein</fullName>
    </recommendedName>
</protein>
<dbReference type="PROSITE" id="PS00640">
    <property type="entry name" value="THIOL_PROTEASE_ASN"/>
    <property type="match status" value="1"/>
</dbReference>
<dbReference type="PROSITE" id="PS00139">
    <property type="entry name" value="THIOL_PROTEASE_CYS"/>
    <property type="match status" value="1"/>
</dbReference>
<keyword evidence="3" id="KW-0732">Signal</keyword>
<name>A0A7S0Q0Z5_9EUKA</name>
<dbReference type="SMART" id="SM00645">
    <property type="entry name" value="Pept_C1"/>
    <property type="match status" value="1"/>
</dbReference>
<accession>A0A7S0Q0Z5</accession>
<dbReference type="GO" id="GO:0008234">
    <property type="term" value="F:cysteine-type peptidase activity"/>
    <property type="evidence" value="ECO:0007669"/>
    <property type="project" value="InterPro"/>
</dbReference>
<dbReference type="Pfam" id="PF00112">
    <property type="entry name" value="Peptidase_C1"/>
    <property type="match status" value="1"/>
</dbReference>
<sequence>MQLLMIACLVAVAAASTLKQIDPEWEDFKRVHHKTYADSSEEQARHSLFTITKARVEELNRLNGQKAFGITWTADRYDSEKHAKGLKRPRGWKPDHSKYPVRDYKATARNPSSINWRYTEAITPIKNQGQCGSCWAFSATEAIESQMILGTGGKFSSALSPQQITSCSPNSGNYSCLGCNGGFTEGAYQYLETVAGLANAFYIPYEQSLDFSSTTKECPTVKVENIANTEYEELQGAYAAVSGYHYPVPPCTSGACTNQDLGALAAALETTPVSICVNAEQWNDYTGGVMTSAACGPMGAEYQDHCVMATGFNSTAPTPYWIVRNSWASTWGENGYIYLEMAENTCGLADDVTIPNVKLNLNAQEMAEAAVARESMYRRATMA</sequence>
<dbReference type="GO" id="GO:0006508">
    <property type="term" value="P:proteolysis"/>
    <property type="evidence" value="ECO:0007669"/>
    <property type="project" value="InterPro"/>
</dbReference>
<dbReference type="InterPro" id="IPR000668">
    <property type="entry name" value="Peptidase_C1A_C"/>
</dbReference>
<dbReference type="SUPFAM" id="SSF54001">
    <property type="entry name" value="Cysteine proteinases"/>
    <property type="match status" value="1"/>
</dbReference>
<evidence type="ECO:0000256" key="1">
    <source>
        <dbReference type="ARBA" id="ARBA00008455"/>
    </source>
</evidence>